<accession>A0A2I7KBJ8</accession>
<organism evidence="1 2">
    <name type="scientific">Phaeobacter inhibens</name>
    <dbReference type="NCBI Taxonomy" id="221822"/>
    <lineage>
        <taxon>Bacteria</taxon>
        <taxon>Pseudomonadati</taxon>
        <taxon>Pseudomonadota</taxon>
        <taxon>Alphaproteobacteria</taxon>
        <taxon>Rhodobacterales</taxon>
        <taxon>Roseobacteraceae</taxon>
        <taxon>Phaeobacter</taxon>
    </lineage>
</organism>
<dbReference type="EMBL" id="CP010725">
    <property type="protein sequence ID" value="AUQ99968.1"/>
    <property type="molecule type" value="Genomic_DNA"/>
</dbReference>
<dbReference type="RefSeq" id="WP_102883887.1">
    <property type="nucleotide sequence ID" value="NZ_CP010725.1"/>
</dbReference>
<gene>
    <name evidence="1" type="ORF">PhaeoP88_02620</name>
</gene>
<evidence type="ECO:0000313" key="2">
    <source>
        <dbReference type="Proteomes" id="UP000236447"/>
    </source>
</evidence>
<dbReference type="InterPro" id="IPR029063">
    <property type="entry name" value="SAM-dependent_MTases_sf"/>
</dbReference>
<dbReference type="Gene3D" id="3.40.50.150">
    <property type="entry name" value="Vaccinia Virus protein VP39"/>
    <property type="match status" value="1"/>
</dbReference>
<evidence type="ECO:0000313" key="1">
    <source>
        <dbReference type="EMBL" id="AUQ99968.1"/>
    </source>
</evidence>
<dbReference type="SUPFAM" id="SSF53335">
    <property type="entry name" value="S-adenosyl-L-methionine-dependent methyltransferases"/>
    <property type="match status" value="1"/>
</dbReference>
<name>A0A2I7KBJ8_9RHOB</name>
<protein>
    <recommendedName>
        <fullName evidence="3">Methyltransferase</fullName>
    </recommendedName>
</protein>
<proteinExistence type="predicted"/>
<reference evidence="1 2" key="2">
    <citation type="journal article" date="2017" name="Genome Biol. Evol.">
        <title>Trajectories and Drivers of Genome Evolution in Surface-Associated Marine Phaeobacter.</title>
        <authorList>
            <person name="Freese H.M."/>
            <person name="Sikorski J."/>
            <person name="Bunk B."/>
            <person name="Scheuner C."/>
            <person name="Meier-Kolthoff J.P."/>
            <person name="Sproer C."/>
            <person name="Gram L."/>
            <person name="Overmann J."/>
        </authorList>
    </citation>
    <scope>NUCLEOTIDE SEQUENCE [LARGE SCALE GENOMIC DNA]</scope>
    <source>
        <strain evidence="1 2">P88</strain>
    </source>
</reference>
<reference evidence="1 2" key="1">
    <citation type="journal article" date="2017" name="Front. Microbiol.">
        <title>Phaeobacter piscinae sp. nov., a species of the Roseobacter group and potential aquaculture probiont.</title>
        <authorList>
            <person name="Sonnenschein E.C."/>
            <person name="Phippen C.B.W."/>
            <person name="Nielsen K.F."/>
            <person name="Mateiu R.V."/>
            <person name="Melchiorsen J."/>
            <person name="Gram L."/>
            <person name="Overmann J."/>
            <person name="Freese H.M."/>
        </authorList>
    </citation>
    <scope>NUCLEOTIDE SEQUENCE [LARGE SCALE GENOMIC DNA]</scope>
    <source>
        <strain evidence="1 2">P88</strain>
    </source>
</reference>
<evidence type="ECO:0008006" key="3">
    <source>
        <dbReference type="Google" id="ProtNLM"/>
    </source>
</evidence>
<sequence length="252" mass="27967">MFDADRVQEVAQSQLVNTLDLSMFSEKDILNTVLQRSEVLFDLDRRGLPIRQWSKGKPEALQAEVVRRGDLLLRRAISVLYLEYLALKPTLDSLALKHVADIGCGYGFIDLFIARDFQPAMTLIDLESNDATHFGFHAEAAAYSSLATARAFLLANGVAAEAVTTLNPGHEDATRITEVDLALSLLSCGFHYPANTYARFWETSVRQDGAIILDLREAGAARQREELSQIGALRDLWRGEKWARVLVSKSGA</sequence>
<dbReference type="Proteomes" id="UP000236447">
    <property type="component" value="Chromosome"/>
</dbReference>
<dbReference type="AlphaFoldDB" id="A0A2I7KBJ8"/>